<keyword evidence="19" id="KW-0472">Membrane</keyword>
<evidence type="ECO:0000256" key="5">
    <source>
        <dbReference type="ARBA" id="ARBA00012448"/>
    </source>
</evidence>
<evidence type="ECO:0000256" key="13">
    <source>
        <dbReference type="ARBA" id="ARBA00022692"/>
    </source>
</evidence>
<dbReference type="UniPathway" id="UPA00219"/>
<feature type="domain" description="Glycosyl transferase family 51" evidence="28">
    <location>
        <begin position="53"/>
        <end position="226"/>
    </location>
</feature>
<dbReference type="NCBIfam" id="TIGR02074">
    <property type="entry name" value="PBP_1a_fam"/>
    <property type="match status" value="1"/>
</dbReference>
<evidence type="ECO:0000256" key="4">
    <source>
        <dbReference type="ARBA" id="ARBA00007739"/>
    </source>
</evidence>
<dbReference type="PANTHER" id="PTHR32282">
    <property type="entry name" value="BINDING PROTEIN TRANSPEPTIDASE, PUTATIVE-RELATED"/>
    <property type="match status" value="1"/>
</dbReference>
<keyword evidence="31" id="KW-1185">Reference proteome</keyword>
<evidence type="ECO:0000256" key="21">
    <source>
        <dbReference type="ARBA" id="ARBA00023268"/>
    </source>
</evidence>
<evidence type="ECO:0000256" key="18">
    <source>
        <dbReference type="ARBA" id="ARBA00022989"/>
    </source>
</evidence>
<evidence type="ECO:0000256" key="26">
    <source>
        <dbReference type="ARBA" id="ARBA00060592"/>
    </source>
</evidence>
<keyword evidence="9" id="KW-0121">Carboxypeptidase</keyword>
<keyword evidence="21" id="KW-0511">Multifunctional enzyme</keyword>
<dbReference type="STRING" id="1610491.AAV94_04415"/>
<keyword evidence="16" id="KW-0735">Signal-anchor</keyword>
<keyword evidence="12" id="KW-0808">Transferase</keyword>
<keyword evidence="7" id="KW-1003">Cell membrane</keyword>
<comment type="pathway">
    <text evidence="2">Cell wall biogenesis; peptidoglycan biosynthesis.</text>
</comment>
<accession>A0A0U1Q1J6</accession>
<reference evidence="30 31" key="1">
    <citation type="submission" date="2015-05" db="EMBL/GenBank/DDBJ databases">
        <title>Draft genome sequence of Lampropedia sp. CT6, isolated from the microbial mat of a hot water spring, located at Manikaran, India.</title>
        <authorList>
            <person name="Tripathi C."/>
            <person name="Rani P."/>
            <person name="Mahato N.K."/>
            <person name="Lal R."/>
        </authorList>
    </citation>
    <scope>NUCLEOTIDE SEQUENCE [LARGE SCALE GENOMIC DNA]</scope>
    <source>
        <strain evidence="30 31">CT6</strain>
    </source>
</reference>
<evidence type="ECO:0000256" key="20">
    <source>
        <dbReference type="ARBA" id="ARBA00023251"/>
    </source>
</evidence>
<comment type="similarity">
    <text evidence="3">In the C-terminal section; belongs to the transpeptidase family.</text>
</comment>
<evidence type="ECO:0000256" key="25">
    <source>
        <dbReference type="ARBA" id="ARBA00049902"/>
    </source>
</evidence>
<proteinExistence type="inferred from homology"/>
<gene>
    <name evidence="30" type="ORF">AAV94_04415</name>
</gene>
<name>A0A0U1Q1J6_9BURK</name>
<dbReference type="GO" id="GO:0071555">
    <property type="term" value="P:cell wall organization"/>
    <property type="evidence" value="ECO:0007669"/>
    <property type="project" value="UniProtKB-KW"/>
</dbReference>
<evidence type="ECO:0000256" key="15">
    <source>
        <dbReference type="ARBA" id="ARBA00022960"/>
    </source>
</evidence>
<dbReference type="Pfam" id="PF17092">
    <property type="entry name" value="PCB_OB"/>
    <property type="match status" value="1"/>
</dbReference>
<dbReference type="Gene3D" id="1.10.3810.10">
    <property type="entry name" value="Biosynthetic peptidoglycan transglycosylase-like"/>
    <property type="match status" value="1"/>
</dbReference>
<comment type="catalytic activity">
    <reaction evidence="23">
        <text>Preferential cleavage: (Ac)2-L-Lys-D-Ala-|-D-Ala. Also transpeptidation of peptidyl-alanyl moieties that are N-acyl substituents of D-alanine.</text>
        <dbReference type="EC" id="3.4.16.4"/>
    </reaction>
</comment>
<keyword evidence="20" id="KW-0046">Antibiotic resistance</keyword>
<dbReference type="AlphaFoldDB" id="A0A0U1Q1J6"/>
<organism evidence="30 31">
    <name type="scientific">Lampropedia cohaerens</name>
    <dbReference type="NCBI Taxonomy" id="1610491"/>
    <lineage>
        <taxon>Bacteria</taxon>
        <taxon>Pseudomonadati</taxon>
        <taxon>Pseudomonadota</taxon>
        <taxon>Betaproteobacteria</taxon>
        <taxon>Burkholderiales</taxon>
        <taxon>Comamonadaceae</taxon>
        <taxon>Lampropedia</taxon>
    </lineage>
</organism>
<comment type="caution">
    <text evidence="30">The sequence shown here is derived from an EMBL/GenBank/DDBJ whole genome shotgun (WGS) entry which is preliminary data.</text>
</comment>
<evidence type="ECO:0000259" key="29">
    <source>
        <dbReference type="Pfam" id="PF17092"/>
    </source>
</evidence>
<evidence type="ECO:0000256" key="16">
    <source>
        <dbReference type="ARBA" id="ARBA00022968"/>
    </source>
</evidence>
<dbReference type="Pfam" id="PF00905">
    <property type="entry name" value="Transpeptidase"/>
    <property type="match status" value="1"/>
</dbReference>
<evidence type="ECO:0000256" key="1">
    <source>
        <dbReference type="ARBA" id="ARBA00004249"/>
    </source>
</evidence>
<keyword evidence="15" id="KW-0133">Cell shape</keyword>
<dbReference type="InterPro" id="IPR012338">
    <property type="entry name" value="Beta-lactam/transpept-like"/>
</dbReference>
<evidence type="ECO:0000256" key="24">
    <source>
        <dbReference type="ARBA" id="ARBA00044770"/>
    </source>
</evidence>
<evidence type="ECO:0000256" key="17">
    <source>
        <dbReference type="ARBA" id="ARBA00022984"/>
    </source>
</evidence>
<evidence type="ECO:0000256" key="23">
    <source>
        <dbReference type="ARBA" id="ARBA00034000"/>
    </source>
</evidence>
<dbReference type="GO" id="GO:0030288">
    <property type="term" value="C:outer membrane-bounded periplasmic space"/>
    <property type="evidence" value="ECO:0007669"/>
    <property type="project" value="TreeGrafter"/>
</dbReference>
<evidence type="ECO:0000256" key="9">
    <source>
        <dbReference type="ARBA" id="ARBA00022645"/>
    </source>
</evidence>
<comment type="pathway">
    <text evidence="26">Glycan biosynthesis.</text>
</comment>
<dbReference type="EMBL" id="LBNQ01000018">
    <property type="protein sequence ID" value="KKW68611.1"/>
    <property type="molecule type" value="Genomic_DNA"/>
</dbReference>
<dbReference type="Proteomes" id="UP000050580">
    <property type="component" value="Unassembled WGS sequence"/>
</dbReference>
<dbReference type="GO" id="GO:0009252">
    <property type="term" value="P:peptidoglycan biosynthetic process"/>
    <property type="evidence" value="ECO:0007669"/>
    <property type="project" value="UniProtKB-UniPathway"/>
</dbReference>
<dbReference type="Pfam" id="PF00912">
    <property type="entry name" value="Transgly"/>
    <property type="match status" value="1"/>
</dbReference>
<dbReference type="InterPro" id="IPR001264">
    <property type="entry name" value="Glyco_trans_51"/>
</dbReference>
<evidence type="ECO:0000256" key="8">
    <source>
        <dbReference type="ARBA" id="ARBA00022519"/>
    </source>
</evidence>
<keyword evidence="11" id="KW-0328">Glycosyltransferase</keyword>
<evidence type="ECO:0000256" key="11">
    <source>
        <dbReference type="ARBA" id="ARBA00022676"/>
    </source>
</evidence>
<dbReference type="GO" id="GO:0005886">
    <property type="term" value="C:plasma membrane"/>
    <property type="evidence" value="ECO:0007669"/>
    <property type="project" value="UniProtKB-SubCell"/>
</dbReference>
<evidence type="ECO:0000256" key="3">
    <source>
        <dbReference type="ARBA" id="ARBA00007090"/>
    </source>
</evidence>
<dbReference type="InterPro" id="IPR050396">
    <property type="entry name" value="Glycosyltr_51/Transpeptidase"/>
</dbReference>
<feature type="domain" description="Penicillin-binding protein transpeptidase" evidence="27">
    <location>
        <begin position="419"/>
        <end position="672"/>
    </location>
</feature>
<keyword evidence="17" id="KW-0573">Peptidoglycan synthesis</keyword>
<evidence type="ECO:0000256" key="12">
    <source>
        <dbReference type="ARBA" id="ARBA00022679"/>
    </source>
</evidence>
<dbReference type="InterPro" id="IPR031376">
    <property type="entry name" value="PCB_OB"/>
</dbReference>
<dbReference type="EC" id="3.4.16.4" evidence="5"/>
<evidence type="ECO:0000256" key="2">
    <source>
        <dbReference type="ARBA" id="ARBA00004752"/>
    </source>
</evidence>
<evidence type="ECO:0000256" key="19">
    <source>
        <dbReference type="ARBA" id="ARBA00023136"/>
    </source>
</evidence>
<keyword evidence="13" id="KW-0812">Transmembrane</keyword>
<dbReference type="GO" id="GO:0009002">
    <property type="term" value="F:serine-type D-Ala-D-Ala carboxypeptidase activity"/>
    <property type="evidence" value="ECO:0007669"/>
    <property type="project" value="UniProtKB-EC"/>
</dbReference>
<feature type="domain" description="Penicillin-binding protein OB-like" evidence="29">
    <location>
        <begin position="313"/>
        <end position="417"/>
    </location>
</feature>
<dbReference type="SUPFAM" id="SSF56601">
    <property type="entry name" value="beta-lactamase/transpeptidase-like"/>
    <property type="match status" value="1"/>
</dbReference>
<evidence type="ECO:0000256" key="6">
    <source>
        <dbReference type="ARBA" id="ARBA00018638"/>
    </source>
</evidence>
<evidence type="ECO:0000313" key="30">
    <source>
        <dbReference type="EMBL" id="KKW68611.1"/>
    </source>
</evidence>
<dbReference type="PATRIC" id="fig|1610491.3.peg.941"/>
<dbReference type="Gene3D" id="3.40.710.10">
    <property type="entry name" value="DD-peptidase/beta-lactamase superfamily"/>
    <property type="match status" value="2"/>
</dbReference>
<dbReference type="SUPFAM" id="SSF53955">
    <property type="entry name" value="Lysozyme-like"/>
    <property type="match status" value="1"/>
</dbReference>
<evidence type="ECO:0000259" key="28">
    <source>
        <dbReference type="Pfam" id="PF00912"/>
    </source>
</evidence>
<comment type="catalytic activity">
    <reaction evidence="25">
        <text>[GlcNAc-(1-&gt;4)-Mur2Ac(oyl-L-Ala-gamma-D-Glu-L-Lys-D-Ala-D-Ala)](n)-di-trans,octa-cis-undecaprenyl diphosphate + beta-D-GlcNAc-(1-&gt;4)-Mur2Ac(oyl-L-Ala-gamma-D-Glu-L-Lys-D-Ala-D-Ala)-di-trans,octa-cis-undecaprenyl diphosphate = [GlcNAc-(1-&gt;4)-Mur2Ac(oyl-L-Ala-gamma-D-Glu-L-Lys-D-Ala-D-Ala)](n+1)-di-trans,octa-cis-undecaprenyl diphosphate + di-trans,octa-cis-undecaprenyl diphosphate + H(+)</text>
        <dbReference type="Rhea" id="RHEA:23708"/>
        <dbReference type="Rhea" id="RHEA-COMP:9602"/>
        <dbReference type="Rhea" id="RHEA-COMP:9603"/>
        <dbReference type="ChEBI" id="CHEBI:15378"/>
        <dbReference type="ChEBI" id="CHEBI:58405"/>
        <dbReference type="ChEBI" id="CHEBI:60033"/>
        <dbReference type="ChEBI" id="CHEBI:78435"/>
        <dbReference type="EC" id="2.4.99.28"/>
    </reaction>
</comment>
<evidence type="ECO:0000256" key="10">
    <source>
        <dbReference type="ARBA" id="ARBA00022670"/>
    </source>
</evidence>
<dbReference type="GO" id="GO:0006508">
    <property type="term" value="P:proteolysis"/>
    <property type="evidence" value="ECO:0007669"/>
    <property type="project" value="UniProtKB-KW"/>
</dbReference>
<dbReference type="PANTHER" id="PTHR32282:SF27">
    <property type="entry name" value="PENICILLIN-BINDING PROTEIN 1A"/>
    <property type="match status" value="1"/>
</dbReference>
<dbReference type="GO" id="GO:0008360">
    <property type="term" value="P:regulation of cell shape"/>
    <property type="evidence" value="ECO:0007669"/>
    <property type="project" value="UniProtKB-KW"/>
</dbReference>
<dbReference type="GO" id="GO:0046677">
    <property type="term" value="P:response to antibiotic"/>
    <property type="evidence" value="ECO:0007669"/>
    <property type="project" value="UniProtKB-KW"/>
</dbReference>
<dbReference type="InterPro" id="IPR023346">
    <property type="entry name" value="Lysozyme-like_dom_sf"/>
</dbReference>
<dbReference type="InterPro" id="IPR036950">
    <property type="entry name" value="PBP_transglycosylase"/>
</dbReference>
<dbReference type="GO" id="GO:0008955">
    <property type="term" value="F:peptidoglycan glycosyltransferase activity"/>
    <property type="evidence" value="ECO:0007669"/>
    <property type="project" value="UniProtKB-EC"/>
</dbReference>
<dbReference type="InterPro" id="IPR001460">
    <property type="entry name" value="PCN-bd_Tpept"/>
</dbReference>
<evidence type="ECO:0000256" key="22">
    <source>
        <dbReference type="ARBA" id="ARBA00023316"/>
    </source>
</evidence>
<keyword evidence="8" id="KW-0997">Cell inner membrane</keyword>
<evidence type="ECO:0000259" key="27">
    <source>
        <dbReference type="Pfam" id="PF00905"/>
    </source>
</evidence>
<protein>
    <recommendedName>
        <fullName evidence="6">Penicillin-binding protein 1A</fullName>
        <ecNumber evidence="24">2.4.99.28</ecNumber>
        <ecNumber evidence="5">3.4.16.4</ecNumber>
    </recommendedName>
</protein>
<comment type="subcellular location">
    <subcellularLocation>
        <location evidence="1">Cell inner membrane</location>
        <topology evidence="1">Single-pass type II membrane protein</topology>
    </subcellularLocation>
</comment>
<evidence type="ECO:0000313" key="31">
    <source>
        <dbReference type="Proteomes" id="UP000050580"/>
    </source>
</evidence>
<dbReference type="GO" id="GO:0008658">
    <property type="term" value="F:penicillin binding"/>
    <property type="evidence" value="ECO:0007669"/>
    <property type="project" value="InterPro"/>
</dbReference>
<keyword evidence="10" id="KW-0645">Protease</keyword>
<keyword evidence="18" id="KW-1133">Transmembrane helix</keyword>
<keyword evidence="22" id="KW-0961">Cell wall biogenesis/degradation</keyword>
<evidence type="ECO:0000256" key="14">
    <source>
        <dbReference type="ARBA" id="ARBA00022801"/>
    </source>
</evidence>
<dbReference type="EC" id="2.4.99.28" evidence="24"/>
<sequence>MLLWLAGLIAAGVLAVAAIGVVVVATIYPKLPDVSDLADYRPKLPLRVFSAEGALIGEFGEERRRLTPIEDIPLVMQHAILAAEDARFFEHSGVDYRGIARAILANLRDLRSQGASTISMQVARNMYLSSERTFTRKIYEVLLTLKLEHMLSKNEILEIYMNQIFLGNRAYGFAAAAETYYGKPLEQITIAEAAMLAGLPVAPSLYNPIRRPERARARQLHIINRMVENGFITPEQAEQARAEDWRPRPRINNFPVRAEFVAEMVRQAMYERFGDEAYTRGLNVYTTIELSNQEAAHRALRAGLMNYERRQHYRGPEAFVTLPQDPQELEDVIDKALAAHPDNGELLAAVVLEASRQKVVVVRADGQQMEITGAGLQPVQSGLADKAPANIRIRPGAVVRVLQTAKGTWELTQLPEVEGAFVAMDPKTGAIRALVGGFDYNKNKFNHVTQAVRQAGSAFKPFIYSAALEQGFMPATLIADSPMYFDASVTGSQAWEPRNYDRKFDGAITMRTALMRSKNIPTVRIIQAIGPKTAQQWVGRFGFDTRRIAPVLPMALGAGEVTPLQMAAAYGVFANGGRLVDPWLIERVTDHRGRELSRTTPKPLEQMPQAIDARNAFIVSTMLQDVMRAGTGARARQTLKRPDLYGKTGTTNDAHDAWFAGFQPSLVAVAWVGYDTPRNLGSRETGGGLSLPIWTQFMRHALQDVPVQEIKAPSRVTRDGSDWAYTEFSGGRGIASLGMETLYAPSMSGGFTAPTPQERAQILELFRN</sequence>
<comment type="similarity">
    <text evidence="4">In the N-terminal section; belongs to the glycosyltransferase 51 family.</text>
</comment>
<evidence type="ECO:0000256" key="7">
    <source>
        <dbReference type="ARBA" id="ARBA00022475"/>
    </source>
</evidence>
<keyword evidence="14" id="KW-0378">Hydrolase</keyword>
<dbReference type="FunFam" id="1.10.3810.10:FF:000003">
    <property type="entry name" value="Penicillin-binding protein 1a"/>
    <property type="match status" value="1"/>
</dbReference>